<feature type="domain" description="Myb-like" evidence="6">
    <location>
        <begin position="13"/>
        <end position="68"/>
    </location>
</feature>
<dbReference type="STRING" id="4577.A0A1D6NHU6"/>
<dbReference type="EMBL" id="CM007649">
    <property type="protein sequence ID" value="ONM39952.1"/>
    <property type="molecule type" value="Genomic_DNA"/>
</dbReference>
<dbReference type="FunCoup" id="A0A1D6NHU6">
    <property type="interactions" value="7"/>
</dbReference>
<evidence type="ECO:0000313" key="7">
    <source>
        <dbReference type="EMBL" id="ONM39952.1"/>
    </source>
</evidence>
<dbReference type="AlphaFoldDB" id="A0A1D6NHU6"/>
<protein>
    <submittedName>
        <fullName evidence="7">RAD-like 3</fullName>
    </submittedName>
</protein>
<dbReference type="CDD" id="cd00167">
    <property type="entry name" value="SANT"/>
    <property type="match status" value="1"/>
</dbReference>
<dbReference type="GO" id="GO:0003700">
    <property type="term" value="F:DNA-binding transcription factor activity"/>
    <property type="evidence" value="ECO:0007669"/>
    <property type="project" value="InterPro"/>
</dbReference>
<dbReference type="PANTHER" id="PTHR43952:SF75">
    <property type="entry name" value="PROTEIN RADIALIS-LIKE 6"/>
    <property type="match status" value="1"/>
</dbReference>
<dbReference type="PANTHER" id="PTHR43952">
    <property type="entry name" value="MYB FAMILY TRANSCRIPTION FACTOR-RELATED"/>
    <property type="match status" value="1"/>
</dbReference>
<gene>
    <name evidence="7" type="ORF">ZEAMMB73_Zm00001d044118</name>
</gene>
<dbReference type="OMA" id="RDTPDKW"/>
<dbReference type="SMR" id="A0A1D6NHU6"/>
<accession>A0A1D6NHU6</accession>
<proteinExistence type="predicted"/>
<name>A0A1D6NHU6_MAIZE</name>
<keyword evidence="3" id="KW-0804">Transcription</keyword>
<evidence type="ECO:0000256" key="3">
    <source>
        <dbReference type="ARBA" id="ARBA00023163"/>
    </source>
</evidence>
<dbReference type="InterPro" id="IPR001005">
    <property type="entry name" value="SANT/Myb"/>
</dbReference>
<dbReference type="GO" id="GO:0005634">
    <property type="term" value="C:nucleus"/>
    <property type="evidence" value="ECO:0007669"/>
    <property type="project" value="UniProtKB-SubCell"/>
</dbReference>
<dbReference type="FunFam" id="1.10.10.60:FF:000154">
    <property type="entry name" value="Transcription factor SRM1"/>
    <property type="match status" value="1"/>
</dbReference>
<evidence type="ECO:0000256" key="1">
    <source>
        <dbReference type="ARBA" id="ARBA00004123"/>
    </source>
</evidence>
<keyword evidence="4" id="KW-0539">Nucleus</keyword>
<dbReference type="SUPFAM" id="SSF46689">
    <property type="entry name" value="Homeodomain-like"/>
    <property type="match status" value="1"/>
</dbReference>
<feature type="region of interest" description="Disordered" evidence="5">
    <location>
        <begin position="1"/>
        <end position="24"/>
    </location>
</feature>
<dbReference type="Gene3D" id="1.10.10.60">
    <property type="entry name" value="Homeodomain-like"/>
    <property type="match status" value="1"/>
</dbReference>
<evidence type="ECO:0000256" key="5">
    <source>
        <dbReference type="SAM" id="MobiDB-lite"/>
    </source>
</evidence>
<reference evidence="7" key="1">
    <citation type="submission" date="2015-12" db="EMBL/GenBank/DDBJ databases">
        <title>Update maize B73 reference genome by single molecule sequencing technologies.</title>
        <authorList>
            <consortium name="Maize Genome Sequencing Project"/>
            <person name="Ware D."/>
        </authorList>
    </citation>
    <scope>NUCLEOTIDE SEQUENCE [LARGE SCALE GENOMIC DNA]</scope>
    <source>
        <tissue evidence="7">Seedling</tissue>
    </source>
</reference>
<dbReference type="PROSITE" id="PS50090">
    <property type="entry name" value="MYB_LIKE"/>
    <property type="match status" value="1"/>
</dbReference>
<dbReference type="PaxDb" id="4577-GRMZM2G451116_P01"/>
<dbReference type="InterPro" id="IPR044636">
    <property type="entry name" value="RADIALIS-like"/>
</dbReference>
<organism evidence="7">
    <name type="scientific">Zea mays</name>
    <name type="common">Maize</name>
    <dbReference type="NCBI Taxonomy" id="4577"/>
    <lineage>
        <taxon>Eukaryota</taxon>
        <taxon>Viridiplantae</taxon>
        <taxon>Streptophyta</taxon>
        <taxon>Embryophyta</taxon>
        <taxon>Tracheophyta</taxon>
        <taxon>Spermatophyta</taxon>
        <taxon>Magnoliopsida</taxon>
        <taxon>Liliopsida</taxon>
        <taxon>Poales</taxon>
        <taxon>Poaceae</taxon>
        <taxon>PACMAD clade</taxon>
        <taxon>Panicoideae</taxon>
        <taxon>Andropogonodae</taxon>
        <taxon>Andropogoneae</taxon>
        <taxon>Tripsacinae</taxon>
        <taxon>Zea</taxon>
    </lineage>
</organism>
<dbReference type="SMART" id="SM00717">
    <property type="entry name" value="SANT"/>
    <property type="match status" value="1"/>
</dbReference>
<feature type="compositionally biased region" description="Low complexity" evidence="5">
    <location>
        <begin position="1"/>
        <end position="19"/>
    </location>
</feature>
<evidence type="ECO:0000256" key="2">
    <source>
        <dbReference type="ARBA" id="ARBA00023015"/>
    </source>
</evidence>
<comment type="subcellular location">
    <subcellularLocation>
        <location evidence="1">Nucleus</location>
    </subcellularLocation>
</comment>
<evidence type="ECO:0000256" key="4">
    <source>
        <dbReference type="ARBA" id="ARBA00023242"/>
    </source>
</evidence>
<dbReference type="Pfam" id="PF23082">
    <property type="entry name" value="Myb_DNA-binding_2"/>
    <property type="match status" value="1"/>
</dbReference>
<evidence type="ECO:0000259" key="6">
    <source>
        <dbReference type="PROSITE" id="PS50090"/>
    </source>
</evidence>
<dbReference type="InterPro" id="IPR009057">
    <property type="entry name" value="Homeodomain-like_sf"/>
</dbReference>
<keyword evidence="2" id="KW-0805">Transcription regulation</keyword>
<dbReference type="eggNOG" id="KOG0724">
    <property type="taxonomic scope" value="Eukaryota"/>
</dbReference>
<dbReference type="InParanoid" id="A0A1D6NHU6"/>
<sequence>MSSASNSAKGSSPSSSTSSQWTKPQNKLFERALAVYDTDTPDRWHNVARYMGGTTSVEEVRRRYQQLAVDVAQIESGEVPFHYWYAAAPPLHPGM</sequence>